<dbReference type="Proteomes" id="UP000316541">
    <property type="component" value="Unassembled WGS sequence"/>
</dbReference>
<name>A0A544YZC1_9ACTN</name>
<dbReference type="AlphaFoldDB" id="A0A544YZC1"/>
<feature type="domain" description="Glycosyl transferase family 1" evidence="3">
    <location>
        <begin position="183"/>
        <end position="319"/>
    </location>
</feature>
<evidence type="ECO:0000313" key="6">
    <source>
        <dbReference type="Proteomes" id="UP000316541"/>
    </source>
</evidence>
<dbReference type="RefSeq" id="WP_142617760.1">
    <property type="nucleotide sequence ID" value="NZ_VIRM01000008.1"/>
</dbReference>
<dbReference type="CDD" id="cd03802">
    <property type="entry name" value="GT4_AviGT4-like"/>
    <property type="match status" value="1"/>
</dbReference>
<evidence type="ECO:0000256" key="1">
    <source>
        <dbReference type="ARBA" id="ARBA00022676"/>
    </source>
</evidence>
<gene>
    <name evidence="5" type="ORF">FLX08_08950</name>
</gene>
<proteinExistence type="predicted"/>
<dbReference type="EMBL" id="VIRM01000008">
    <property type="protein sequence ID" value="TQS22108.1"/>
    <property type="molecule type" value="Genomic_DNA"/>
</dbReference>
<dbReference type="InterPro" id="IPR001296">
    <property type="entry name" value="Glyco_trans_1"/>
</dbReference>
<evidence type="ECO:0000259" key="4">
    <source>
        <dbReference type="Pfam" id="PF13439"/>
    </source>
</evidence>
<dbReference type="Gene3D" id="3.40.50.2000">
    <property type="entry name" value="Glycogen Phosphorylase B"/>
    <property type="match status" value="2"/>
</dbReference>
<dbReference type="InterPro" id="IPR028098">
    <property type="entry name" value="Glyco_trans_4-like_N"/>
</dbReference>
<dbReference type="Pfam" id="PF13439">
    <property type="entry name" value="Glyco_transf_4"/>
    <property type="match status" value="1"/>
</dbReference>
<feature type="domain" description="Glycosyltransferase subfamily 4-like N-terminal" evidence="4">
    <location>
        <begin position="34"/>
        <end position="138"/>
    </location>
</feature>
<sequence length="373" mass="39834">MRSVSDLHPARSRSGGLRIAMVAPPWYELPPRAYGGIEAMVSDLTTALVRRGHTVTLIGAGRADTPADYVATYPEAPSSRIGEPLPEVVHAAAAAATLASLDVDIVHDHSLAGPLTAASRTAPTLVTVHGAIDDDLGEFYRRLGGTVSLAAISGSQRGSAAGLNWAGVVHNAVNVASFPYRTDKEDWLLWLGRFSPDKGAHLAIDAARAAGRRILLAGKLTEPSEHDYFSRFVRPRLGADAEYVGEADAARKRDLLSRARCLLFPIQWEEPFGLVMIEAMACGTPVVTLRRGAAPEVVVDGVTGFVRTSPDELPDAVERAGALDPRACRAHVERRFDVSVMAEGYERLYRQVIAAAARRNRTPASVPAPALAG</sequence>
<keyword evidence="2 5" id="KW-0808">Transferase</keyword>
<dbReference type="GO" id="GO:0016757">
    <property type="term" value="F:glycosyltransferase activity"/>
    <property type="evidence" value="ECO:0007669"/>
    <property type="project" value="UniProtKB-KW"/>
</dbReference>
<evidence type="ECO:0000259" key="3">
    <source>
        <dbReference type="Pfam" id="PF00534"/>
    </source>
</evidence>
<keyword evidence="1" id="KW-0328">Glycosyltransferase</keyword>
<dbReference type="Pfam" id="PF00534">
    <property type="entry name" value="Glycos_transf_1"/>
    <property type="match status" value="1"/>
</dbReference>
<dbReference type="PANTHER" id="PTHR12526">
    <property type="entry name" value="GLYCOSYLTRANSFERASE"/>
    <property type="match status" value="1"/>
</dbReference>
<dbReference type="PANTHER" id="PTHR12526:SF595">
    <property type="entry name" value="BLL5217 PROTEIN"/>
    <property type="match status" value="1"/>
</dbReference>
<protein>
    <submittedName>
        <fullName evidence="5">Glycosyltransferase family 4 protein</fullName>
    </submittedName>
</protein>
<evidence type="ECO:0000313" key="5">
    <source>
        <dbReference type="EMBL" id="TQS22108.1"/>
    </source>
</evidence>
<accession>A0A544YZC1</accession>
<dbReference type="SUPFAM" id="SSF53756">
    <property type="entry name" value="UDP-Glycosyltransferase/glycogen phosphorylase"/>
    <property type="match status" value="1"/>
</dbReference>
<reference evidence="5 6" key="1">
    <citation type="submission" date="2019-07" db="EMBL/GenBank/DDBJ databases">
        <title>Microbispora hainanensis DSM 45428.</title>
        <authorList>
            <person name="Thawai C."/>
        </authorList>
    </citation>
    <scope>NUCLEOTIDE SEQUENCE [LARGE SCALE GENOMIC DNA]</scope>
    <source>
        <strain evidence="5 6">DSM 45428</strain>
    </source>
</reference>
<comment type="caution">
    <text evidence="5">The sequence shown here is derived from an EMBL/GenBank/DDBJ whole genome shotgun (WGS) entry which is preliminary data.</text>
</comment>
<evidence type="ECO:0000256" key="2">
    <source>
        <dbReference type="ARBA" id="ARBA00022679"/>
    </source>
</evidence>
<organism evidence="5 6">
    <name type="scientific">Microbispora hainanensis</name>
    <dbReference type="NCBI Taxonomy" id="568844"/>
    <lineage>
        <taxon>Bacteria</taxon>
        <taxon>Bacillati</taxon>
        <taxon>Actinomycetota</taxon>
        <taxon>Actinomycetes</taxon>
        <taxon>Streptosporangiales</taxon>
        <taxon>Streptosporangiaceae</taxon>
        <taxon>Microbispora</taxon>
    </lineage>
</organism>